<dbReference type="Proteomes" id="UP001151760">
    <property type="component" value="Unassembled WGS sequence"/>
</dbReference>
<feature type="region of interest" description="Disordered" evidence="1">
    <location>
        <begin position="232"/>
        <end position="253"/>
    </location>
</feature>
<comment type="caution">
    <text evidence="2">The sequence shown here is derived from an EMBL/GenBank/DDBJ whole genome shotgun (WGS) entry which is preliminary data.</text>
</comment>
<keyword evidence="3" id="KW-1185">Reference proteome</keyword>
<evidence type="ECO:0000313" key="2">
    <source>
        <dbReference type="EMBL" id="GJS98179.1"/>
    </source>
</evidence>
<sequence>MFALTRSVTWDVAIPNIRVRSRVRMCKFAQDFLCGILWCPTKPRTVDQSTHGGYGQSTTDEPPAAVSPLWSSECVVVAKRRSPEHTRNEGETESRCLGSISWKSSVNSAAEFPRRDIRTEVRDDPTCRILYSAEMDLFNLIKAPNPTKVKTGTRQRTAHEVPLLTDVASRVIQMVDATELSTSSGTPSIGVDAGVHGPAAAEQEIPMTDDAGATEATVEPNLEKEVISMGNDHWKRHDESAGEEGSKAPAKVLWKDHDAARVKHNAREGK</sequence>
<organism evidence="2 3">
    <name type="scientific">Tanacetum coccineum</name>
    <dbReference type="NCBI Taxonomy" id="301880"/>
    <lineage>
        <taxon>Eukaryota</taxon>
        <taxon>Viridiplantae</taxon>
        <taxon>Streptophyta</taxon>
        <taxon>Embryophyta</taxon>
        <taxon>Tracheophyta</taxon>
        <taxon>Spermatophyta</taxon>
        <taxon>Magnoliopsida</taxon>
        <taxon>eudicotyledons</taxon>
        <taxon>Gunneridae</taxon>
        <taxon>Pentapetalae</taxon>
        <taxon>asterids</taxon>
        <taxon>campanulids</taxon>
        <taxon>Asterales</taxon>
        <taxon>Asteraceae</taxon>
        <taxon>Asteroideae</taxon>
        <taxon>Anthemideae</taxon>
        <taxon>Anthemidinae</taxon>
        <taxon>Tanacetum</taxon>
    </lineage>
</organism>
<gene>
    <name evidence="2" type="ORF">Tco_0819349</name>
</gene>
<feature type="compositionally biased region" description="Basic and acidic residues" evidence="1">
    <location>
        <begin position="232"/>
        <end position="246"/>
    </location>
</feature>
<protein>
    <submittedName>
        <fullName evidence="2">Uncharacterized protein</fullName>
    </submittedName>
</protein>
<reference evidence="2" key="1">
    <citation type="journal article" date="2022" name="Int. J. Mol. Sci.">
        <title>Draft Genome of Tanacetum Coccineum: Genomic Comparison of Closely Related Tanacetum-Family Plants.</title>
        <authorList>
            <person name="Yamashiro T."/>
            <person name="Shiraishi A."/>
            <person name="Nakayama K."/>
            <person name="Satake H."/>
        </authorList>
    </citation>
    <scope>NUCLEOTIDE SEQUENCE</scope>
</reference>
<name>A0ABQ5A6A4_9ASTR</name>
<dbReference type="EMBL" id="BQNB010012023">
    <property type="protein sequence ID" value="GJS98179.1"/>
    <property type="molecule type" value="Genomic_DNA"/>
</dbReference>
<evidence type="ECO:0000313" key="3">
    <source>
        <dbReference type="Proteomes" id="UP001151760"/>
    </source>
</evidence>
<accession>A0ABQ5A6A4</accession>
<proteinExistence type="predicted"/>
<evidence type="ECO:0000256" key="1">
    <source>
        <dbReference type="SAM" id="MobiDB-lite"/>
    </source>
</evidence>
<reference evidence="2" key="2">
    <citation type="submission" date="2022-01" db="EMBL/GenBank/DDBJ databases">
        <authorList>
            <person name="Yamashiro T."/>
            <person name="Shiraishi A."/>
            <person name="Satake H."/>
            <person name="Nakayama K."/>
        </authorList>
    </citation>
    <scope>NUCLEOTIDE SEQUENCE</scope>
</reference>